<dbReference type="InterPro" id="IPR011010">
    <property type="entry name" value="DNA_brk_join_enz"/>
</dbReference>
<protein>
    <recommendedName>
        <fullName evidence="3">Tyr recombinase domain-containing protein</fullName>
    </recommendedName>
</protein>
<evidence type="ECO:0000313" key="4">
    <source>
        <dbReference type="EMBL" id="BET03426.1"/>
    </source>
</evidence>
<keyword evidence="1" id="KW-0238">DNA-binding</keyword>
<dbReference type="Pfam" id="PF00589">
    <property type="entry name" value="Phage_integrase"/>
    <property type="match status" value="1"/>
</dbReference>
<evidence type="ECO:0000313" key="5">
    <source>
        <dbReference type="Proteomes" id="UP001307889"/>
    </source>
</evidence>
<feature type="domain" description="Tyr recombinase" evidence="3">
    <location>
        <begin position="108"/>
        <end position="269"/>
    </location>
</feature>
<dbReference type="SUPFAM" id="SSF56349">
    <property type="entry name" value="DNA breaking-rejoining enzymes"/>
    <property type="match status" value="1"/>
</dbReference>
<dbReference type="PANTHER" id="PTHR35617:SF3">
    <property type="entry name" value="CORE-BINDING (CB) DOMAIN-CONTAINING PROTEIN"/>
    <property type="match status" value="1"/>
</dbReference>
<dbReference type="Proteomes" id="UP001307889">
    <property type="component" value="Chromosome 17"/>
</dbReference>
<gene>
    <name evidence="4" type="ORF">NTJ_16244</name>
</gene>
<accession>A0ABN7BII8</accession>
<dbReference type="Gene3D" id="1.10.150.130">
    <property type="match status" value="1"/>
</dbReference>
<evidence type="ECO:0000256" key="2">
    <source>
        <dbReference type="ARBA" id="ARBA00023172"/>
    </source>
</evidence>
<dbReference type="PANTHER" id="PTHR35617">
    <property type="entry name" value="PHAGE_INTEGRASE DOMAIN-CONTAINING PROTEIN"/>
    <property type="match status" value="1"/>
</dbReference>
<dbReference type="InterPro" id="IPR002104">
    <property type="entry name" value="Integrase_catalytic"/>
</dbReference>
<evidence type="ECO:0000259" key="3">
    <source>
        <dbReference type="Pfam" id="PF00589"/>
    </source>
</evidence>
<dbReference type="InterPro" id="IPR013762">
    <property type="entry name" value="Integrase-like_cat_sf"/>
</dbReference>
<keyword evidence="5" id="KW-1185">Reference proteome</keyword>
<dbReference type="InterPro" id="IPR010998">
    <property type="entry name" value="Integrase_recombinase_N"/>
</dbReference>
<proteinExistence type="predicted"/>
<reference evidence="4 5" key="1">
    <citation type="submission" date="2023-09" db="EMBL/GenBank/DDBJ databases">
        <title>Nesidiocoris tenuis whole genome shotgun sequence.</title>
        <authorList>
            <person name="Shibata T."/>
            <person name="Shimoda M."/>
            <person name="Kobayashi T."/>
            <person name="Uehara T."/>
        </authorList>
    </citation>
    <scope>NUCLEOTIDE SEQUENCE [LARGE SCALE GENOMIC DNA]</scope>
    <source>
        <strain evidence="4 5">Japan</strain>
    </source>
</reference>
<dbReference type="Gene3D" id="1.10.443.10">
    <property type="entry name" value="Intergrase catalytic core"/>
    <property type="match status" value="1"/>
</dbReference>
<evidence type="ECO:0000256" key="1">
    <source>
        <dbReference type="ARBA" id="ARBA00023125"/>
    </source>
</evidence>
<name>A0ABN7BII8_9HEMI</name>
<organism evidence="4 5">
    <name type="scientific">Nesidiocoris tenuis</name>
    <dbReference type="NCBI Taxonomy" id="355587"/>
    <lineage>
        <taxon>Eukaryota</taxon>
        <taxon>Metazoa</taxon>
        <taxon>Ecdysozoa</taxon>
        <taxon>Arthropoda</taxon>
        <taxon>Hexapoda</taxon>
        <taxon>Insecta</taxon>
        <taxon>Pterygota</taxon>
        <taxon>Neoptera</taxon>
        <taxon>Paraneoptera</taxon>
        <taxon>Hemiptera</taxon>
        <taxon>Heteroptera</taxon>
        <taxon>Panheteroptera</taxon>
        <taxon>Cimicomorpha</taxon>
        <taxon>Miridae</taxon>
        <taxon>Dicyphina</taxon>
        <taxon>Nesidiocoris</taxon>
    </lineage>
</organism>
<dbReference type="EMBL" id="AP028925">
    <property type="protein sequence ID" value="BET03426.1"/>
    <property type="molecule type" value="Genomic_DNA"/>
</dbReference>
<keyword evidence="2" id="KW-0233">DNA recombination</keyword>
<sequence length="291" mass="32620">MKQYSSTYASWWTFCQQRNLNPFHIATQPLLSFLQHILDSSSVNFGTINSHKAALSVLVDGSFSENVVITRFMKGVQRLRPPRARYPFVWDPAVVLDHLDSDITALPEMSKKLVILMALATGQRVQTLSLAKTTNVRFTAEGCSIFIPDTVKHSRVGSPQPVLTFQYFPERSNLCVATLLKAYLEKTKELRPSGCEKIFITFKKPHVAANKQTLSRWIKDVLVTSGVDTSIFSSHSTRHASSSAAHSAGVSWDVLRLSAGWSQRSSVFARFYKRPILEVPTLLNAVFKKQS</sequence>